<dbReference type="GO" id="GO:0016579">
    <property type="term" value="P:protein deubiquitination"/>
    <property type="evidence" value="ECO:0007669"/>
    <property type="project" value="TreeGrafter"/>
</dbReference>
<dbReference type="EMBL" id="VJMH01005373">
    <property type="protein sequence ID" value="KAF0696738.1"/>
    <property type="molecule type" value="Genomic_DNA"/>
</dbReference>
<dbReference type="InterPro" id="IPR003323">
    <property type="entry name" value="OTU_dom"/>
</dbReference>
<name>A0A485KWL9_9STRA</name>
<dbReference type="EMBL" id="CAADRA010005394">
    <property type="protein sequence ID" value="VFT89391.1"/>
    <property type="molecule type" value="Genomic_DNA"/>
</dbReference>
<dbReference type="SUPFAM" id="SSF54001">
    <property type="entry name" value="Cysteine proteinases"/>
    <property type="match status" value="1"/>
</dbReference>
<feature type="compositionally biased region" description="Polar residues" evidence="2">
    <location>
        <begin position="63"/>
        <end position="79"/>
    </location>
</feature>
<gene>
    <name evidence="5" type="primary">Aste57867_12540</name>
    <name evidence="4" type="ORF">As57867_012494</name>
    <name evidence="5" type="ORF">ASTE57867_12540</name>
</gene>
<evidence type="ECO:0000313" key="5">
    <source>
        <dbReference type="EMBL" id="VFT89391.1"/>
    </source>
</evidence>
<feature type="region of interest" description="Disordered" evidence="2">
    <location>
        <begin position="63"/>
        <end position="110"/>
    </location>
</feature>
<feature type="coiled-coil region" evidence="1">
    <location>
        <begin position="1"/>
        <end position="28"/>
    </location>
</feature>
<dbReference type="PROSITE" id="PS50802">
    <property type="entry name" value="OTU"/>
    <property type="match status" value="1"/>
</dbReference>
<dbReference type="InterPro" id="IPR038765">
    <property type="entry name" value="Papain-like_cys_pep_sf"/>
</dbReference>
<evidence type="ECO:0000259" key="3">
    <source>
        <dbReference type="PROSITE" id="PS50802"/>
    </source>
</evidence>
<evidence type="ECO:0000313" key="6">
    <source>
        <dbReference type="Proteomes" id="UP000332933"/>
    </source>
</evidence>
<dbReference type="AlphaFoldDB" id="A0A485KWL9"/>
<keyword evidence="1" id="KW-0175">Coiled coil</keyword>
<evidence type="ECO:0000256" key="1">
    <source>
        <dbReference type="SAM" id="Coils"/>
    </source>
</evidence>
<feature type="compositionally biased region" description="Basic and acidic residues" evidence="2">
    <location>
        <begin position="84"/>
        <end position="97"/>
    </location>
</feature>
<dbReference type="Proteomes" id="UP000332933">
    <property type="component" value="Unassembled WGS sequence"/>
</dbReference>
<dbReference type="InterPro" id="IPR050704">
    <property type="entry name" value="Peptidase_C85-like"/>
</dbReference>
<dbReference type="OrthoDB" id="415023at2759"/>
<dbReference type="Pfam" id="PF02338">
    <property type="entry name" value="OTU"/>
    <property type="match status" value="1"/>
</dbReference>
<dbReference type="PANTHER" id="PTHR12419">
    <property type="entry name" value="OTU DOMAIN CONTAINING PROTEIN"/>
    <property type="match status" value="1"/>
</dbReference>
<dbReference type="GO" id="GO:0004843">
    <property type="term" value="F:cysteine-type deubiquitinase activity"/>
    <property type="evidence" value="ECO:0007669"/>
    <property type="project" value="TreeGrafter"/>
</dbReference>
<dbReference type="PANTHER" id="PTHR12419:SF10">
    <property type="entry name" value="DEUBIQUITINASE OTUD6B"/>
    <property type="match status" value="1"/>
</dbReference>
<keyword evidence="6" id="KW-1185">Reference proteome</keyword>
<dbReference type="Gene3D" id="3.90.70.80">
    <property type="match status" value="1"/>
</dbReference>
<reference evidence="5 6" key="1">
    <citation type="submission" date="2019-03" db="EMBL/GenBank/DDBJ databases">
        <authorList>
            <person name="Gaulin E."/>
            <person name="Dumas B."/>
        </authorList>
    </citation>
    <scope>NUCLEOTIDE SEQUENCE [LARGE SCALE GENOMIC DNA]</scope>
    <source>
        <strain evidence="5">CBS 568.67</strain>
    </source>
</reference>
<proteinExistence type="predicted"/>
<sequence>METVGQAKQRHKLELREWQNESKVLAKKWKKENMAKKEVESKLLKMEAEILMRHASEIQTMSNDTSFTTSTSEVTNQVGENGDENARMIRSTKLEKAQKKRDKKKLEEKERREKIEHERLDVVSDRQIECEQISRLLKNLKMMIKEIPSDGHCMYHAVADQLKCVDRLHSSVESHIYLRKKTADYLRSHDEDFLPFVEINYEYDLPPSEQYKHYCNRVEESSDWGGQIELRALAQALQREIIVYSSSNVITMGEEFQCNGRSPLRLSYHLHYYSLGAHYNSVVPECETADDF</sequence>
<evidence type="ECO:0000313" key="4">
    <source>
        <dbReference type="EMBL" id="KAF0696738.1"/>
    </source>
</evidence>
<protein>
    <submittedName>
        <fullName evidence="5">Aste57867_12540 protein</fullName>
    </submittedName>
</protein>
<evidence type="ECO:0000256" key="2">
    <source>
        <dbReference type="SAM" id="MobiDB-lite"/>
    </source>
</evidence>
<feature type="domain" description="OTU" evidence="3">
    <location>
        <begin position="142"/>
        <end position="285"/>
    </location>
</feature>
<organism evidence="5 6">
    <name type="scientific">Aphanomyces stellatus</name>
    <dbReference type="NCBI Taxonomy" id="120398"/>
    <lineage>
        <taxon>Eukaryota</taxon>
        <taxon>Sar</taxon>
        <taxon>Stramenopiles</taxon>
        <taxon>Oomycota</taxon>
        <taxon>Saprolegniomycetes</taxon>
        <taxon>Saprolegniales</taxon>
        <taxon>Verrucalvaceae</taxon>
        <taxon>Aphanomyces</taxon>
    </lineage>
</organism>
<dbReference type="CDD" id="cd22748">
    <property type="entry name" value="OTU_OTUD6-like"/>
    <property type="match status" value="1"/>
</dbReference>
<accession>A0A485KWL9</accession>
<reference evidence="4" key="2">
    <citation type="submission" date="2019-06" db="EMBL/GenBank/DDBJ databases">
        <title>Genomics analysis of Aphanomyces spp. identifies a new class of oomycete effector associated with host adaptation.</title>
        <authorList>
            <person name="Gaulin E."/>
        </authorList>
    </citation>
    <scope>NUCLEOTIDE SEQUENCE</scope>
    <source>
        <strain evidence="4">CBS 578.67</strain>
    </source>
</reference>